<dbReference type="Proteomes" id="UP000260983">
    <property type="component" value="Unassembled WGS sequence"/>
</dbReference>
<sequence length="283" mass="30103">MNKLTLNILPYMASCFLLLGSGCSDEQPTLVVAEGTPLTITAEIGASVSPASRAASSGDYDLGAFRTSDQINVTCSRNSTLLASSGYTLGSDNAWTASGDGLGFLPAVVYRASFPIGYDGIQANQEKPADFLKSNYLRTPEVPVSGAEVNFTGSNAFVHENAKLTLKFTGANALPAFSRMTVQASGLRTGDNVTQSINMLRPAASEYIWCSVIYPRATETEIAITVTDSYGITYKAAVQCSMAKGTSYTYTLKLRNNTLVPVGPAEIKDWTVSGRHNGDFDPV</sequence>
<dbReference type="PROSITE" id="PS51257">
    <property type="entry name" value="PROKAR_LIPOPROTEIN"/>
    <property type="match status" value="1"/>
</dbReference>
<evidence type="ECO:0000313" key="2">
    <source>
        <dbReference type="Proteomes" id="UP000260983"/>
    </source>
</evidence>
<protein>
    <recommendedName>
        <fullName evidence="3">Fimbrillin family protein</fullName>
    </recommendedName>
</protein>
<dbReference type="EMBL" id="QSUL01000001">
    <property type="protein sequence ID" value="RGN40464.1"/>
    <property type="molecule type" value="Genomic_DNA"/>
</dbReference>
<name>A0A3E5BS68_9BACE</name>
<comment type="caution">
    <text evidence="1">The sequence shown here is derived from an EMBL/GenBank/DDBJ whole genome shotgun (WGS) entry which is preliminary data.</text>
</comment>
<dbReference type="InterPro" id="IPR025049">
    <property type="entry name" value="Mfa-like_1"/>
</dbReference>
<dbReference type="AlphaFoldDB" id="A0A3E5BS68"/>
<reference evidence="1 2" key="1">
    <citation type="submission" date="2018-08" db="EMBL/GenBank/DDBJ databases">
        <title>A genome reference for cultivated species of the human gut microbiota.</title>
        <authorList>
            <person name="Zou Y."/>
            <person name="Xue W."/>
            <person name="Luo G."/>
        </authorList>
    </citation>
    <scope>NUCLEOTIDE SEQUENCE [LARGE SCALE GENOMIC DNA]</scope>
    <source>
        <strain evidence="1 2">OM05-15BH</strain>
    </source>
</reference>
<evidence type="ECO:0000313" key="1">
    <source>
        <dbReference type="EMBL" id="RGN40464.1"/>
    </source>
</evidence>
<gene>
    <name evidence="1" type="ORF">DXB65_02230</name>
</gene>
<proteinExistence type="predicted"/>
<dbReference type="CDD" id="cd13121">
    <property type="entry name" value="BF2867_like_C"/>
    <property type="match status" value="1"/>
</dbReference>
<dbReference type="Gene3D" id="2.60.40.2630">
    <property type="match status" value="1"/>
</dbReference>
<dbReference type="Pfam" id="PF13149">
    <property type="entry name" value="Mfa_like_1"/>
    <property type="match status" value="1"/>
</dbReference>
<accession>A0A3E5BS68</accession>
<dbReference type="RefSeq" id="WP_009130889.1">
    <property type="nucleotide sequence ID" value="NZ_CABKRN010000003.1"/>
</dbReference>
<evidence type="ECO:0008006" key="3">
    <source>
        <dbReference type="Google" id="ProtNLM"/>
    </source>
</evidence>
<organism evidence="1 2">
    <name type="scientific">Bacteroides oleiciplenus</name>
    <dbReference type="NCBI Taxonomy" id="626931"/>
    <lineage>
        <taxon>Bacteria</taxon>
        <taxon>Pseudomonadati</taxon>
        <taxon>Bacteroidota</taxon>
        <taxon>Bacteroidia</taxon>
        <taxon>Bacteroidales</taxon>
        <taxon>Bacteroidaceae</taxon>
        <taxon>Bacteroides</taxon>
    </lineage>
</organism>